<name>A0ABQ0QMB3_9PROT</name>
<organism evidence="3 4">
    <name type="scientific">Neokomagataea thailandica NBRC 106555</name>
    <dbReference type="NCBI Taxonomy" id="1223520"/>
    <lineage>
        <taxon>Bacteria</taxon>
        <taxon>Pseudomonadati</taxon>
        <taxon>Pseudomonadota</taxon>
        <taxon>Alphaproteobacteria</taxon>
        <taxon>Acetobacterales</taxon>
        <taxon>Acetobacteraceae</taxon>
        <taxon>Neokomagataea</taxon>
    </lineage>
</organism>
<feature type="region of interest" description="Disordered" evidence="1">
    <location>
        <begin position="1"/>
        <end position="32"/>
    </location>
</feature>
<feature type="transmembrane region" description="Helical" evidence="2">
    <location>
        <begin position="45"/>
        <end position="62"/>
    </location>
</feature>
<evidence type="ECO:0000256" key="2">
    <source>
        <dbReference type="SAM" id="Phobius"/>
    </source>
</evidence>
<gene>
    <name evidence="3" type="ORF">AA106555_0163</name>
</gene>
<protein>
    <submittedName>
        <fullName evidence="3">Uncharacterized protein</fullName>
    </submittedName>
</protein>
<keyword evidence="2" id="KW-0472">Membrane</keyword>
<proteinExistence type="predicted"/>
<accession>A0ABQ0QMB3</accession>
<dbReference type="EMBL" id="BAQC01000003">
    <property type="protein sequence ID" value="GBR50309.1"/>
    <property type="molecule type" value="Genomic_DNA"/>
</dbReference>
<comment type="caution">
    <text evidence="3">The sequence shown here is derived from an EMBL/GenBank/DDBJ whole genome shotgun (WGS) entry which is preliminary data.</text>
</comment>
<dbReference type="Proteomes" id="UP001062632">
    <property type="component" value="Unassembled WGS sequence"/>
</dbReference>
<feature type="transmembrane region" description="Helical" evidence="2">
    <location>
        <begin position="128"/>
        <end position="148"/>
    </location>
</feature>
<evidence type="ECO:0000256" key="1">
    <source>
        <dbReference type="SAM" id="MobiDB-lite"/>
    </source>
</evidence>
<reference evidence="3 4" key="1">
    <citation type="submission" date="2013-04" db="EMBL/GenBank/DDBJ databases">
        <title>The genome sequencing project of 58 acetic acid bacteria.</title>
        <authorList>
            <person name="Okamoto-Kainuma A."/>
            <person name="Ishikawa M."/>
            <person name="Umino S."/>
            <person name="Koizumi Y."/>
            <person name="Shiwa Y."/>
            <person name="Yoshikawa H."/>
            <person name="Matsutani M."/>
            <person name="Matsushita K."/>
        </authorList>
    </citation>
    <scope>NUCLEOTIDE SEQUENCE [LARGE SCALE GENOMIC DNA]</scope>
    <source>
        <strain evidence="3 4">NBRC 106555</strain>
    </source>
</reference>
<keyword evidence="4" id="KW-1185">Reference proteome</keyword>
<evidence type="ECO:0000313" key="4">
    <source>
        <dbReference type="Proteomes" id="UP001062632"/>
    </source>
</evidence>
<feature type="transmembrane region" description="Helical" evidence="2">
    <location>
        <begin position="69"/>
        <end position="90"/>
    </location>
</feature>
<sequence>MSPPSISGSVKAVSMDMPPSHNNQSNTPRDRLSGMLFNTAPSNGAMIRTTVWSVCHFAFYLAQQIAELLAPLLLIIGIGWYLLPHIVSAITTSAANADPQARDIMNHVAGTIPNQLVLNGHVMTPGGLIFDGILLMGLAAVGATLSALSARNL</sequence>
<keyword evidence="2" id="KW-0812">Transmembrane</keyword>
<evidence type="ECO:0000313" key="3">
    <source>
        <dbReference type="EMBL" id="GBR50309.1"/>
    </source>
</evidence>
<keyword evidence="2" id="KW-1133">Transmembrane helix</keyword>